<feature type="non-terminal residue" evidence="8">
    <location>
        <position position="308"/>
    </location>
</feature>
<evidence type="ECO:0000256" key="2">
    <source>
        <dbReference type="ARBA" id="ARBA00022741"/>
    </source>
</evidence>
<proteinExistence type="predicted"/>
<dbReference type="PROSITE" id="PS00107">
    <property type="entry name" value="PROTEIN_KINASE_ATP"/>
    <property type="match status" value="1"/>
</dbReference>
<dbReference type="InterPro" id="IPR017441">
    <property type="entry name" value="Protein_kinase_ATP_BS"/>
</dbReference>
<dbReference type="Proteomes" id="UP001064390">
    <property type="component" value="Chromosome"/>
</dbReference>
<evidence type="ECO:0000256" key="1">
    <source>
        <dbReference type="ARBA" id="ARBA00022679"/>
    </source>
</evidence>
<dbReference type="SMART" id="SM00220">
    <property type="entry name" value="S_TKc"/>
    <property type="match status" value="1"/>
</dbReference>
<dbReference type="InterPro" id="IPR011009">
    <property type="entry name" value="Kinase-like_dom_sf"/>
</dbReference>
<evidence type="ECO:0000313" key="9">
    <source>
        <dbReference type="Proteomes" id="UP001064390"/>
    </source>
</evidence>
<dbReference type="PROSITE" id="PS50011">
    <property type="entry name" value="PROTEIN_KINASE_DOM"/>
    <property type="match status" value="1"/>
</dbReference>
<sequence length="308" mass="32220">MLRPLDAHAPYGIGSYRLLGTLGSGGMGTVHLALPEDGGPGDLVALKTVRRDLELQPDFRLRFRREARAAGAVRSPYVSALVAADPDADRPWLATEYVVGPPLDEAVSRAGALPVPVVRELGADLARGLAAVHGARLVHRDLKPANVVLGAGGPRLIDFGIAQAYDATALTATGIMVGSPGFMSPEHVAGDRSVTAASDVFCLGAVLCYAATGQGPFHDDELAAVVHRIAQGRPDLSRVPGELRELIAACLHPEPAERPATPRPVPQLDPPAAHAPPRAPPHDPPTLPATPRTTRPLPAPARARPLAR</sequence>
<keyword evidence="1" id="KW-0808">Transferase</keyword>
<organism evidence="8 9">
    <name type="scientific">Streptomyces vinaceusdrappus</name>
    <dbReference type="NCBI Taxonomy" id="67376"/>
    <lineage>
        <taxon>Bacteria</taxon>
        <taxon>Bacillati</taxon>
        <taxon>Actinomycetota</taxon>
        <taxon>Actinomycetes</taxon>
        <taxon>Kitasatosporales</taxon>
        <taxon>Streptomycetaceae</taxon>
        <taxon>Streptomyces</taxon>
        <taxon>Streptomyces rochei group</taxon>
    </lineage>
</organism>
<keyword evidence="4 5" id="KW-0067">ATP-binding</keyword>
<feature type="binding site" evidence="5">
    <location>
        <position position="47"/>
    </location>
    <ligand>
        <name>ATP</name>
        <dbReference type="ChEBI" id="CHEBI:30616"/>
    </ligand>
</feature>
<evidence type="ECO:0000256" key="3">
    <source>
        <dbReference type="ARBA" id="ARBA00022777"/>
    </source>
</evidence>
<dbReference type="Pfam" id="PF00069">
    <property type="entry name" value="Pkinase"/>
    <property type="match status" value="1"/>
</dbReference>
<reference evidence="8" key="1">
    <citation type="submission" date="2022-09" db="EMBL/GenBank/DDBJ databases">
        <title>Streptomyces vinaceusdrappus strain AC-40.</title>
        <authorList>
            <person name="Sedeek A.M."/>
            <person name="Salah I."/>
            <person name="Kamel H.L."/>
            <person name="Soltan M.A."/>
            <person name="Elsayed T.R."/>
        </authorList>
    </citation>
    <scope>NUCLEOTIDE SEQUENCE</scope>
    <source>
        <strain evidence="8">AC-40</strain>
    </source>
</reference>
<accession>A0ABY6BU85</accession>
<keyword evidence="8" id="KW-0723">Serine/threonine-protein kinase</keyword>
<protein>
    <submittedName>
        <fullName evidence="8">Serine/threonine protein kinase</fullName>
    </submittedName>
</protein>
<evidence type="ECO:0000256" key="6">
    <source>
        <dbReference type="SAM" id="MobiDB-lite"/>
    </source>
</evidence>
<dbReference type="InterPro" id="IPR000719">
    <property type="entry name" value="Prot_kinase_dom"/>
</dbReference>
<evidence type="ECO:0000256" key="4">
    <source>
        <dbReference type="ARBA" id="ARBA00022840"/>
    </source>
</evidence>
<dbReference type="PANTHER" id="PTHR43289:SF34">
    <property type="entry name" value="SERINE_THREONINE-PROTEIN KINASE YBDM-RELATED"/>
    <property type="match status" value="1"/>
</dbReference>
<keyword evidence="3 8" id="KW-0418">Kinase</keyword>
<dbReference type="PANTHER" id="PTHR43289">
    <property type="entry name" value="MITOGEN-ACTIVATED PROTEIN KINASE KINASE KINASE 20-RELATED"/>
    <property type="match status" value="1"/>
</dbReference>
<evidence type="ECO:0000259" key="7">
    <source>
        <dbReference type="PROSITE" id="PS50011"/>
    </source>
</evidence>
<name>A0ABY6BU85_9ACTN</name>
<gene>
    <name evidence="8" type="ORF">N6Q81_15135</name>
</gene>
<dbReference type="CDD" id="cd14014">
    <property type="entry name" value="STKc_PknB_like"/>
    <property type="match status" value="1"/>
</dbReference>
<feature type="compositionally biased region" description="Low complexity" evidence="6">
    <location>
        <begin position="289"/>
        <end position="308"/>
    </location>
</feature>
<dbReference type="EMBL" id="CP104697">
    <property type="protein sequence ID" value="UXI79268.1"/>
    <property type="molecule type" value="Genomic_DNA"/>
</dbReference>
<evidence type="ECO:0000313" key="8">
    <source>
        <dbReference type="EMBL" id="UXI79268.1"/>
    </source>
</evidence>
<dbReference type="Gene3D" id="3.30.200.20">
    <property type="entry name" value="Phosphorylase Kinase, domain 1"/>
    <property type="match status" value="1"/>
</dbReference>
<feature type="region of interest" description="Disordered" evidence="6">
    <location>
        <begin position="255"/>
        <end position="308"/>
    </location>
</feature>
<evidence type="ECO:0000256" key="5">
    <source>
        <dbReference type="PROSITE-ProRule" id="PRU10141"/>
    </source>
</evidence>
<dbReference type="RefSeq" id="WP_261699132.1">
    <property type="nucleotide sequence ID" value="NZ_CP104697.1"/>
</dbReference>
<dbReference type="InterPro" id="IPR008271">
    <property type="entry name" value="Ser/Thr_kinase_AS"/>
</dbReference>
<dbReference type="GO" id="GO:0004674">
    <property type="term" value="F:protein serine/threonine kinase activity"/>
    <property type="evidence" value="ECO:0007669"/>
    <property type="project" value="UniProtKB-KW"/>
</dbReference>
<feature type="compositionally biased region" description="Pro residues" evidence="6">
    <location>
        <begin position="261"/>
        <end position="288"/>
    </location>
</feature>
<dbReference type="Gene3D" id="1.10.510.10">
    <property type="entry name" value="Transferase(Phosphotransferase) domain 1"/>
    <property type="match status" value="1"/>
</dbReference>
<keyword evidence="2 5" id="KW-0547">Nucleotide-binding</keyword>
<keyword evidence="9" id="KW-1185">Reference proteome</keyword>
<dbReference type="PROSITE" id="PS00108">
    <property type="entry name" value="PROTEIN_KINASE_ST"/>
    <property type="match status" value="1"/>
</dbReference>
<dbReference type="SUPFAM" id="SSF56112">
    <property type="entry name" value="Protein kinase-like (PK-like)"/>
    <property type="match status" value="1"/>
</dbReference>
<feature type="domain" description="Protein kinase" evidence="7">
    <location>
        <begin position="16"/>
        <end position="272"/>
    </location>
</feature>